<sequence length="80" mass="8911">MIAIDSWTSNHSYSYFAFIIVTSSKKQYVHSIKNYSSKSHTALFTSDEIEKVLEDFGAAKFAAVVSNSASAMSLAKQYIF</sequence>
<reference evidence="1 2" key="1">
    <citation type="journal article" date="2019" name="Environ. Microbiol.">
        <title>At the nexus of three kingdoms: the genome of the mycorrhizal fungus Gigaspora margarita provides insights into plant, endobacterial and fungal interactions.</title>
        <authorList>
            <person name="Venice F."/>
            <person name="Ghignone S."/>
            <person name="Salvioli di Fossalunga A."/>
            <person name="Amselem J."/>
            <person name="Novero M."/>
            <person name="Xianan X."/>
            <person name="Sedzielewska Toro K."/>
            <person name="Morin E."/>
            <person name="Lipzen A."/>
            <person name="Grigoriev I.V."/>
            <person name="Henrissat B."/>
            <person name="Martin F.M."/>
            <person name="Bonfante P."/>
        </authorList>
    </citation>
    <scope>NUCLEOTIDE SEQUENCE [LARGE SCALE GENOMIC DNA]</scope>
    <source>
        <strain evidence="1 2">BEG34</strain>
    </source>
</reference>
<dbReference type="AlphaFoldDB" id="A0A8H4A8A5"/>
<name>A0A8H4A8A5_GIGMA</name>
<proteinExistence type="predicted"/>
<dbReference type="EMBL" id="WTPW01001204">
    <property type="protein sequence ID" value="KAF0449726.1"/>
    <property type="molecule type" value="Genomic_DNA"/>
</dbReference>
<comment type="caution">
    <text evidence="1">The sequence shown here is derived from an EMBL/GenBank/DDBJ whole genome shotgun (WGS) entry which is preliminary data.</text>
</comment>
<protein>
    <submittedName>
        <fullName evidence="1">Zinc finger bed domain-containing protein 1-like</fullName>
    </submittedName>
</protein>
<dbReference type="OrthoDB" id="2438787at2759"/>
<keyword evidence="2" id="KW-1185">Reference proteome</keyword>
<organism evidence="1 2">
    <name type="scientific">Gigaspora margarita</name>
    <dbReference type="NCBI Taxonomy" id="4874"/>
    <lineage>
        <taxon>Eukaryota</taxon>
        <taxon>Fungi</taxon>
        <taxon>Fungi incertae sedis</taxon>
        <taxon>Mucoromycota</taxon>
        <taxon>Glomeromycotina</taxon>
        <taxon>Glomeromycetes</taxon>
        <taxon>Diversisporales</taxon>
        <taxon>Gigasporaceae</taxon>
        <taxon>Gigaspora</taxon>
    </lineage>
</organism>
<dbReference type="Proteomes" id="UP000439903">
    <property type="component" value="Unassembled WGS sequence"/>
</dbReference>
<evidence type="ECO:0000313" key="1">
    <source>
        <dbReference type="EMBL" id="KAF0449726.1"/>
    </source>
</evidence>
<evidence type="ECO:0000313" key="2">
    <source>
        <dbReference type="Proteomes" id="UP000439903"/>
    </source>
</evidence>
<gene>
    <name evidence="1" type="ORF">F8M41_002400</name>
</gene>
<accession>A0A8H4A8A5</accession>